<keyword evidence="3" id="KW-1185">Reference proteome</keyword>
<evidence type="ECO:0000313" key="3">
    <source>
        <dbReference type="Proteomes" id="UP000008986"/>
    </source>
</evidence>
<proteinExistence type="predicted"/>
<accession>C9DG58</accession>
<protein>
    <submittedName>
        <fullName evidence="2">Uncharacterized protein</fullName>
    </submittedName>
</protein>
<gene>
    <name evidence="2" type="primary">87</name>
</gene>
<keyword evidence="1" id="KW-1133">Transmembrane helix</keyword>
<dbReference type="Proteomes" id="UP000008986">
    <property type="component" value="Segment"/>
</dbReference>
<dbReference type="KEGG" id="vg:8684035"/>
<reference evidence="3" key="1">
    <citation type="submission" date="2009-07" db="EMBL/GenBank/DDBJ databases">
        <authorList>
            <person name="Kropinski A.M."/>
            <person name="Villegas A."/>
            <person name="Lingohr E.J."/>
        </authorList>
    </citation>
    <scope>NUCLEOTIDE SEQUENCE [LARGE SCALE GENOMIC DNA]</scope>
</reference>
<name>C9DG58_BPW14</name>
<evidence type="ECO:0000256" key="1">
    <source>
        <dbReference type="SAM" id="Phobius"/>
    </source>
</evidence>
<dbReference type="EMBL" id="GQ357915">
    <property type="protein sequence ID" value="ACV50109.1"/>
    <property type="molecule type" value="Genomic_DNA"/>
</dbReference>
<feature type="transmembrane region" description="Helical" evidence="1">
    <location>
        <begin position="7"/>
        <end position="31"/>
    </location>
</feature>
<dbReference type="RefSeq" id="YP_003358941.1">
    <property type="nucleotide sequence ID" value="NC_013697.1"/>
</dbReference>
<dbReference type="OrthoDB" id="15322at10239"/>
<keyword evidence="1" id="KW-0812">Transmembrane</keyword>
<organism evidence="2 3">
    <name type="scientific">Delftia phage PhiW-14</name>
    <name type="common">Deftia acidovorans bacteriophage phiW-14</name>
    <dbReference type="NCBI Taxonomy" id="665032"/>
    <lineage>
        <taxon>Viruses</taxon>
        <taxon>Duplodnaviria</taxon>
        <taxon>Heunggongvirae</taxon>
        <taxon>Uroviricota</taxon>
        <taxon>Caudoviricetes</taxon>
        <taxon>Ionavirus</taxon>
        <taxon>Ionavirus W14</taxon>
    </lineage>
</organism>
<organismHost>
    <name type="scientific">Delftia acidovorans</name>
    <name type="common">Pseudomonas acidovorans</name>
    <name type="synonym">Comamonas acidovorans</name>
    <dbReference type="NCBI Taxonomy" id="80866"/>
</organismHost>
<dbReference type="GeneID" id="8684035"/>
<keyword evidence="1" id="KW-0472">Membrane</keyword>
<sequence>MSKTTKIVLAVVGLLFFGLASLVGLGVMSYIKHNDMGARTEAQLKSTNNASRVQLASMGNKVVEIAQVPEMSKDHILETAKAAIEGRYGPGGSKAVFQAIREVNPTVDPALYVKVQQVIDSERNKFVVSQQAVLDRKAAYETMLNSTWSGIWLKFAGYPKMDLNVIKAVSSDRADQAFDTGKEGPIKLR</sequence>
<evidence type="ECO:0000313" key="2">
    <source>
        <dbReference type="EMBL" id="ACV50109.1"/>
    </source>
</evidence>